<comment type="function">
    <text evidence="1 6">Catalyzes the reversible cyclization of carbamoyl aspartate to dihydroorotate.</text>
</comment>
<dbReference type="GO" id="GO:0004151">
    <property type="term" value="F:dihydroorotase activity"/>
    <property type="evidence" value="ECO:0007669"/>
    <property type="project" value="UniProtKB-UniRule"/>
</dbReference>
<comment type="cofactor">
    <cofactor evidence="6">
        <name>Zn(2+)</name>
        <dbReference type="ChEBI" id="CHEBI:29105"/>
    </cofactor>
    <text evidence="6">Binds 2 Zn(2+) ions per subunit.</text>
</comment>
<keyword evidence="6" id="KW-0862">Zinc</keyword>
<dbReference type="HAMAP" id="MF_00220_B">
    <property type="entry name" value="PyrC_classI_B"/>
    <property type="match status" value="1"/>
</dbReference>
<dbReference type="Proteomes" id="UP000578112">
    <property type="component" value="Unassembled WGS sequence"/>
</dbReference>
<keyword evidence="9" id="KW-1185">Reference proteome</keyword>
<dbReference type="GO" id="GO:0005737">
    <property type="term" value="C:cytoplasm"/>
    <property type="evidence" value="ECO:0007669"/>
    <property type="project" value="TreeGrafter"/>
</dbReference>
<organism evidence="8 9">
    <name type="scientific">Actinoplanes digitatis</name>
    <dbReference type="NCBI Taxonomy" id="1868"/>
    <lineage>
        <taxon>Bacteria</taxon>
        <taxon>Bacillati</taxon>
        <taxon>Actinomycetota</taxon>
        <taxon>Actinomycetes</taxon>
        <taxon>Micromonosporales</taxon>
        <taxon>Micromonosporaceae</taxon>
        <taxon>Actinoplanes</taxon>
    </lineage>
</organism>
<dbReference type="PANTHER" id="PTHR43668">
    <property type="entry name" value="ALLANTOINASE"/>
    <property type="match status" value="1"/>
</dbReference>
<dbReference type="GO" id="GO:0044205">
    <property type="term" value="P:'de novo' UMP biosynthetic process"/>
    <property type="evidence" value="ECO:0007669"/>
    <property type="project" value="UniProtKB-UniRule"/>
</dbReference>
<feature type="binding site" evidence="6">
    <location>
        <position position="173"/>
    </location>
    <ligand>
        <name>Zn(2+)</name>
        <dbReference type="ChEBI" id="CHEBI:29105"/>
        <label>2</label>
    </ligand>
</feature>
<feature type="binding site" evidence="6">
    <location>
        <position position="299"/>
    </location>
    <ligand>
        <name>Zn(2+)</name>
        <dbReference type="ChEBI" id="CHEBI:29105"/>
        <label>1</label>
    </ligand>
</feature>
<dbReference type="PANTHER" id="PTHR43668:SF2">
    <property type="entry name" value="ALLANTOINASE"/>
    <property type="match status" value="1"/>
</dbReference>
<dbReference type="GO" id="GO:0008270">
    <property type="term" value="F:zinc ion binding"/>
    <property type="evidence" value="ECO:0007669"/>
    <property type="project" value="UniProtKB-UniRule"/>
</dbReference>
<gene>
    <name evidence="6" type="primary">pyrC</name>
    <name evidence="8" type="ORF">BJ971_001826</name>
</gene>
<feature type="binding site" evidence="6">
    <location>
        <position position="272"/>
    </location>
    <ligand>
        <name>substrate</name>
    </ligand>
</feature>
<evidence type="ECO:0000256" key="1">
    <source>
        <dbReference type="ARBA" id="ARBA00002368"/>
    </source>
</evidence>
<comment type="similarity">
    <text evidence="2 6">Belongs to the metallo-dependent hydrolases superfamily. DHOase family. Class I DHOase subfamily.</text>
</comment>
<accession>A0A7W7MP89</accession>
<dbReference type="UniPathway" id="UPA00070">
    <property type="reaction ID" value="UER00117"/>
</dbReference>
<proteinExistence type="inferred from homology"/>
<feature type="binding site" evidence="6">
    <location>
        <position position="146"/>
    </location>
    <ligand>
        <name>Zn(2+)</name>
        <dbReference type="ChEBI" id="CHEBI:29105"/>
        <label>2</label>
    </ligand>
</feature>
<keyword evidence="5 6" id="KW-0665">Pyrimidine biosynthesis</keyword>
<dbReference type="SUPFAM" id="SSF51556">
    <property type="entry name" value="Metallo-dependent hydrolases"/>
    <property type="match status" value="1"/>
</dbReference>
<feature type="binding site" evidence="6">
    <location>
        <position position="146"/>
    </location>
    <ligand>
        <name>Zn(2+)</name>
        <dbReference type="ChEBI" id="CHEBI:29105"/>
        <label>1</label>
    </ligand>
</feature>
<evidence type="ECO:0000313" key="8">
    <source>
        <dbReference type="EMBL" id="MBB4761270.1"/>
    </source>
</evidence>
<comment type="pathway">
    <text evidence="6">Pyrimidine metabolism; UMP biosynthesis via de novo pathway; (S)-dihydroorotate from bicarbonate: step 3/3.</text>
</comment>
<dbReference type="InterPro" id="IPR011059">
    <property type="entry name" value="Metal-dep_hydrolase_composite"/>
</dbReference>
<feature type="binding site" evidence="6">
    <location>
        <position position="54"/>
    </location>
    <ligand>
        <name>Zn(2+)</name>
        <dbReference type="ChEBI" id="CHEBI:29105"/>
        <label>1</label>
    </ligand>
</feature>
<feature type="binding site" evidence="6">
    <location>
        <position position="226"/>
    </location>
    <ligand>
        <name>Zn(2+)</name>
        <dbReference type="ChEBI" id="CHEBI:29105"/>
        <label>2</label>
    </ligand>
</feature>
<reference evidence="8 9" key="1">
    <citation type="submission" date="2020-08" db="EMBL/GenBank/DDBJ databases">
        <title>Sequencing the genomes of 1000 actinobacteria strains.</title>
        <authorList>
            <person name="Klenk H.-P."/>
        </authorList>
    </citation>
    <scope>NUCLEOTIDE SEQUENCE [LARGE SCALE GENOMIC DNA]</scope>
    <source>
        <strain evidence="8 9">DSM 43149</strain>
    </source>
</reference>
<sequence length="421" mass="44196">MTAYLIKGVRLLGGDPADLLIADGVIAEGPADGAEVIDAEGLVALPGLVDLHTHLREPGREDAETVETGSRAAALGGYTAVFAMANTSPVADTAGVVEQVWRLGREAGLVDVQPIGAVTVGLAGKQLAELGAMATSAANVRIFSDDGFCVADPRLMRRALEYVKAFDGIIAQHAEEPRLTEGAQMHEGEVSTRLGLTGWPAVAEEAIIARDVLLAEHVGSRLHVCHVSTAGSVEVLRQAKARGVRVTAEVTPHHLLLTDELAASYDPVYKVNPPLRTASDVRALRQALVDGVIDIVATDHAPHAVEDKECEWAYARPGMVGLETALPVVLSVLGEQWDLIAERMSRAPARIAGLAGHGTDLTVGSPANLTLVDPSARRVVDPSGLASRSRNTPYAGTTLPGRIVATFLRGEPTVLDGKAVK</sequence>
<feature type="active site" evidence="6">
    <location>
        <position position="299"/>
    </location>
</feature>
<evidence type="ECO:0000256" key="5">
    <source>
        <dbReference type="ARBA" id="ARBA00022975"/>
    </source>
</evidence>
<dbReference type="InterPro" id="IPR004722">
    <property type="entry name" value="DHOase"/>
</dbReference>
<dbReference type="EMBL" id="JACHNH010000001">
    <property type="protein sequence ID" value="MBB4761270.1"/>
    <property type="molecule type" value="Genomic_DNA"/>
</dbReference>
<evidence type="ECO:0000259" key="7">
    <source>
        <dbReference type="Pfam" id="PF12890"/>
    </source>
</evidence>
<dbReference type="GO" id="GO:0004038">
    <property type="term" value="F:allantoinase activity"/>
    <property type="evidence" value="ECO:0007669"/>
    <property type="project" value="TreeGrafter"/>
</dbReference>
<dbReference type="SUPFAM" id="SSF51338">
    <property type="entry name" value="Composite domain of metallo-dependent hydrolases"/>
    <property type="match status" value="1"/>
</dbReference>
<dbReference type="CDD" id="cd01317">
    <property type="entry name" value="DHOase_IIa"/>
    <property type="match status" value="1"/>
</dbReference>
<feature type="binding site" evidence="6">
    <location>
        <position position="86"/>
    </location>
    <ligand>
        <name>substrate</name>
    </ligand>
</feature>
<protein>
    <recommendedName>
        <fullName evidence="6">Dihydroorotase</fullName>
        <shortName evidence="6">DHOase</shortName>
        <ecNumber evidence="6">3.5.2.3</ecNumber>
    </recommendedName>
</protein>
<evidence type="ECO:0000256" key="4">
    <source>
        <dbReference type="ARBA" id="ARBA00022801"/>
    </source>
</evidence>
<dbReference type="RefSeq" id="WP_184991574.1">
    <property type="nucleotide sequence ID" value="NZ_JACHNH010000001.1"/>
</dbReference>
<dbReference type="InterPro" id="IPR024403">
    <property type="entry name" value="DHOase_cat"/>
</dbReference>
<evidence type="ECO:0000256" key="6">
    <source>
        <dbReference type="HAMAP-Rule" id="MF_00220"/>
    </source>
</evidence>
<comment type="caution">
    <text evidence="8">The sequence shown here is derived from an EMBL/GenBank/DDBJ whole genome shotgun (WGS) entry which is preliminary data.</text>
</comment>
<feature type="binding site" evidence="6">
    <location>
        <begin position="317"/>
        <end position="318"/>
    </location>
    <ligand>
        <name>substrate</name>
    </ligand>
</feature>
<dbReference type="InterPro" id="IPR032466">
    <property type="entry name" value="Metal_Hydrolase"/>
</dbReference>
<evidence type="ECO:0000313" key="9">
    <source>
        <dbReference type="Proteomes" id="UP000578112"/>
    </source>
</evidence>
<feature type="domain" description="Dihydroorotase catalytic" evidence="7">
    <location>
        <begin position="43"/>
        <end position="230"/>
    </location>
</feature>
<dbReference type="PROSITE" id="PS00483">
    <property type="entry name" value="DIHYDROOROTASE_2"/>
    <property type="match status" value="1"/>
</dbReference>
<dbReference type="AlphaFoldDB" id="A0A7W7MP89"/>
<evidence type="ECO:0000256" key="3">
    <source>
        <dbReference type="ARBA" id="ARBA00022723"/>
    </source>
</evidence>
<evidence type="ECO:0000256" key="2">
    <source>
        <dbReference type="ARBA" id="ARBA00010286"/>
    </source>
</evidence>
<name>A0A7W7MP89_9ACTN</name>
<dbReference type="NCBIfam" id="NF006836">
    <property type="entry name" value="PRK09357.1-1"/>
    <property type="match status" value="1"/>
</dbReference>
<feature type="binding site" evidence="6">
    <location>
        <begin position="54"/>
        <end position="56"/>
    </location>
    <ligand>
        <name>substrate</name>
    </ligand>
</feature>
<feature type="binding site" evidence="6">
    <location>
        <position position="303"/>
    </location>
    <ligand>
        <name>substrate</name>
    </ligand>
</feature>
<keyword evidence="3 6" id="KW-0479">Metal-binding</keyword>
<dbReference type="Gene3D" id="3.20.20.140">
    <property type="entry name" value="Metal-dependent hydrolases"/>
    <property type="match status" value="1"/>
</dbReference>
<dbReference type="NCBIfam" id="TIGR00857">
    <property type="entry name" value="pyrC_multi"/>
    <property type="match status" value="1"/>
</dbReference>
<dbReference type="InterPro" id="IPR050138">
    <property type="entry name" value="DHOase/Allantoinase_Hydrolase"/>
</dbReference>
<dbReference type="GO" id="GO:0006145">
    <property type="term" value="P:purine nucleobase catabolic process"/>
    <property type="evidence" value="ECO:0007669"/>
    <property type="project" value="TreeGrafter"/>
</dbReference>
<dbReference type="EC" id="3.5.2.3" evidence="6"/>
<feature type="binding site" evidence="6">
    <location>
        <position position="52"/>
    </location>
    <ligand>
        <name>Zn(2+)</name>
        <dbReference type="ChEBI" id="CHEBI:29105"/>
        <label>1</label>
    </ligand>
</feature>
<dbReference type="Gene3D" id="2.30.40.10">
    <property type="entry name" value="Urease, subunit C, domain 1"/>
    <property type="match status" value="1"/>
</dbReference>
<dbReference type="Pfam" id="PF12890">
    <property type="entry name" value="DHOase"/>
    <property type="match status" value="1"/>
</dbReference>
<keyword evidence="4 6" id="KW-0378">Hydrolase</keyword>
<dbReference type="InterPro" id="IPR002195">
    <property type="entry name" value="Dihydroorotase_CS"/>
</dbReference>
<comment type="catalytic activity">
    <reaction evidence="6">
        <text>(S)-dihydroorotate + H2O = N-carbamoyl-L-aspartate + H(+)</text>
        <dbReference type="Rhea" id="RHEA:24296"/>
        <dbReference type="ChEBI" id="CHEBI:15377"/>
        <dbReference type="ChEBI" id="CHEBI:15378"/>
        <dbReference type="ChEBI" id="CHEBI:30864"/>
        <dbReference type="ChEBI" id="CHEBI:32814"/>
        <dbReference type="EC" id="3.5.2.3"/>
    </reaction>
</comment>